<dbReference type="GO" id="GO:0005634">
    <property type="term" value="C:nucleus"/>
    <property type="evidence" value="ECO:0007669"/>
    <property type="project" value="UniProtKB-SubCell"/>
</dbReference>
<keyword evidence="2" id="KW-0805">Transcription regulation</keyword>
<dbReference type="CDD" id="cd10017">
    <property type="entry name" value="B3_DNA"/>
    <property type="match status" value="1"/>
</dbReference>
<gene>
    <name evidence="8" type="ordered locus">MTR_5g071410</name>
</gene>
<proteinExistence type="predicted"/>
<feature type="region of interest" description="Disordered" evidence="6">
    <location>
        <begin position="123"/>
        <end position="167"/>
    </location>
</feature>
<dbReference type="InterPro" id="IPR015300">
    <property type="entry name" value="DNA-bd_pseudobarrel_sf"/>
</dbReference>
<evidence type="ECO:0000259" key="7">
    <source>
        <dbReference type="SMART" id="SM01019"/>
    </source>
</evidence>
<evidence type="ECO:0000256" key="5">
    <source>
        <dbReference type="ARBA" id="ARBA00023242"/>
    </source>
</evidence>
<reference evidence="9" key="3">
    <citation type="submission" date="2015-04" db="UniProtKB">
        <authorList>
            <consortium name="EnsemblPlants"/>
        </authorList>
    </citation>
    <scope>IDENTIFICATION</scope>
    <source>
        <strain evidence="9">cv. Jemalong A17</strain>
    </source>
</reference>
<dbReference type="SUPFAM" id="SSF101936">
    <property type="entry name" value="DNA-binding pseudobarrel domain"/>
    <property type="match status" value="1"/>
</dbReference>
<dbReference type="EnsemblPlants" id="AES98673">
    <property type="protein sequence ID" value="AES98673"/>
    <property type="gene ID" value="MTR_5g071410"/>
</dbReference>
<evidence type="ECO:0000256" key="1">
    <source>
        <dbReference type="ARBA" id="ARBA00004123"/>
    </source>
</evidence>
<sequence length="271" mass="31948">MEGDTSRWMSKEGIRGDILETIIWPEQGRIRIPKQYYKDNKKEFNLKAPGMLRNDEEITITTHFGKDDVGVYMTPGVRVAKVFGCEVPTRVRLDYDGAKNFFRLTPLGNILVPNVFPTRVKEEPIQIVSDNEMEEEEDEDEDETVEEDETEEEEEAEHEEEEPENLNFYHFEKTVTKALASIKKLQVLHFPNSVSRKVLKKRYLRMPMEDVETRKTYQCWVRTAPRKNHEKSLGGGWFQFVVDRGLKVNDKLLFQLEDPPKKMYVRHIRHQ</sequence>
<protein>
    <recommendedName>
        <fullName evidence="7">TF-B3 domain-containing protein</fullName>
    </recommendedName>
</protein>
<evidence type="ECO:0000256" key="3">
    <source>
        <dbReference type="ARBA" id="ARBA00023125"/>
    </source>
</evidence>
<dbReference type="HOGENOM" id="CLU_1028057_0_0_1"/>
<keyword evidence="3" id="KW-0238">DNA-binding</keyword>
<dbReference type="InterPro" id="IPR003340">
    <property type="entry name" value="B3_DNA-bd"/>
</dbReference>
<dbReference type="Proteomes" id="UP000002051">
    <property type="component" value="Chromosome 5"/>
</dbReference>
<dbReference type="PaxDb" id="3880-AES98673"/>
<dbReference type="SMART" id="SM01019">
    <property type="entry name" value="B3"/>
    <property type="match status" value="1"/>
</dbReference>
<dbReference type="EMBL" id="CM001221">
    <property type="protein sequence ID" value="AES98673.1"/>
    <property type="molecule type" value="Genomic_DNA"/>
</dbReference>
<dbReference type="AlphaFoldDB" id="G7JZK4"/>
<reference evidence="8 10" key="2">
    <citation type="journal article" date="2014" name="BMC Genomics">
        <title>An improved genome release (version Mt4.0) for the model legume Medicago truncatula.</title>
        <authorList>
            <person name="Tang H."/>
            <person name="Krishnakumar V."/>
            <person name="Bidwell S."/>
            <person name="Rosen B."/>
            <person name="Chan A."/>
            <person name="Zhou S."/>
            <person name="Gentzbittel L."/>
            <person name="Childs K.L."/>
            <person name="Yandell M."/>
            <person name="Gundlach H."/>
            <person name="Mayer K.F."/>
            <person name="Schwartz D.C."/>
            <person name="Town C.D."/>
        </authorList>
    </citation>
    <scope>GENOME REANNOTATION</scope>
    <source>
        <strain evidence="9 10">cv. Jemalong A17</strain>
    </source>
</reference>
<dbReference type="GO" id="GO:0003677">
    <property type="term" value="F:DNA binding"/>
    <property type="evidence" value="ECO:0007669"/>
    <property type="project" value="UniProtKB-KW"/>
</dbReference>
<evidence type="ECO:0000313" key="9">
    <source>
        <dbReference type="EnsemblPlants" id="AES98673"/>
    </source>
</evidence>
<comment type="subcellular location">
    <subcellularLocation>
        <location evidence="1">Nucleus</location>
    </subcellularLocation>
</comment>
<feature type="domain" description="TF-B3" evidence="7">
    <location>
        <begin position="174"/>
        <end position="271"/>
    </location>
</feature>
<keyword evidence="5" id="KW-0539">Nucleus</keyword>
<keyword evidence="4" id="KW-0804">Transcription</keyword>
<evidence type="ECO:0000313" key="10">
    <source>
        <dbReference type="Proteomes" id="UP000002051"/>
    </source>
</evidence>
<accession>G7JZK4</accession>
<feature type="compositionally biased region" description="Acidic residues" evidence="6">
    <location>
        <begin position="131"/>
        <end position="164"/>
    </location>
</feature>
<evidence type="ECO:0000313" key="8">
    <source>
        <dbReference type="EMBL" id="AES98673.1"/>
    </source>
</evidence>
<dbReference type="Gene3D" id="2.40.330.10">
    <property type="entry name" value="DNA-binding pseudobarrel domain"/>
    <property type="match status" value="1"/>
</dbReference>
<keyword evidence="10" id="KW-1185">Reference proteome</keyword>
<name>G7JZK4_MEDTR</name>
<evidence type="ECO:0000256" key="4">
    <source>
        <dbReference type="ARBA" id="ARBA00023163"/>
    </source>
</evidence>
<evidence type="ECO:0000256" key="2">
    <source>
        <dbReference type="ARBA" id="ARBA00023015"/>
    </source>
</evidence>
<reference evidence="8 10" key="1">
    <citation type="journal article" date="2011" name="Nature">
        <title>The Medicago genome provides insight into the evolution of rhizobial symbioses.</title>
        <authorList>
            <person name="Young N.D."/>
            <person name="Debelle F."/>
            <person name="Oldroyd G.E."/>
            <person name="Geurts R."/>
            <person name="Cannon S.B."/>
            <person name="Udvardi M.K."/>
            <person name="Benedito V.A."/>
            <person name="Mayer K.F."/>
            <person name="Gouzy J."/>
            <person name="Schoof H."/>
            <person name="Van de Peer Y."/>
            <person name="Proost S."/>
            <person name="Cook D.R."/>
            <person name="Meyers B.C."/>
            <person name="Spannagl M."/>
            <person name="Cheung F."/>
            <person name="De Mita S."/>
            <person name="Krishnakumar V."/>
            <person name="Gundlach H."/>
            <person name="Zhou S."/>
            <person name="Mudge J."/>
            <person name="Bharti A.K."/>
            <person name="Murray J.D."/>
            <person name="Naoumkina M.A."/>
            <person name="Rosen B."/>
            <person name="Silverstein K.A."/>
            <person name="Tang H."/>
            <person name="Rombauts S."/>
            <person name="Zhao P.X."/>
            <person name="Zhou P."/>
            <person name="Barbe V."/>
            <person name="Bardou P."/>
            <person name="Bechner M."/>
            <person name="Bellec A."/>
            <person name="Berger A."/>
            <person name="Berges H."/>
            <person name="Bidwell S."/>
            <person name="Bisseling T."/>
            <person name="Choisne N."/>
            <person name="Couloux A."/>
            <person name="Denny R."/>
            <person name="Deshpande S."/>
            <person name="Dai X."/>
            <person name="Doyle J.J."/>
            <person name="Dudez A.M."/>
            <person name="Farmer A.D."/>
            <person name="Fouteau S."/>
            <person name="Franken C."/>
            <person name="Gibelin C."/>
            <person name="Gish J."/>
            <person name="Goldstein S."/>
            <person name="Gonzalez A.J."/>
            <person name="Green P.J."/>
            <person name="Hallab A."/>
            <person name="Hartog M."/>
            <person name="Hua A."/>
            <person name="Humphray S.J."/>
            <person name="Jeong D.H."/>
            <person name="Jing Y."/>
            <person name="Jocker A."/>
            <person name="Kenton S.M."/>
            <person name="Kim D.J."/>
            <person name="Klee K."/>
            <person name="Lai H."/>
            <person name="Lang C."/>
            <person name="Lin S."/>
            <person name="Macmil S.L."/>
            <person name="Magdelenat G."/>
            <person name="Matthews L."/>
            <person name="McCorrison J."/>
            <person name="Monaghan E.L."/>
            <person name="Mun J.H."/>
            <person name="Najar F.Z."/>
            <person name="Nicholson C."/>
            <person name="Noirot C."/>
            <person name="O'Bleness M."/>
            <person name="Paule C.R."/>
            <person name="Poulain J."/>
            <person name="Prion F."/>
            <person name="Qin B."/>
            <person name="Qu C."/>
            <person name="Retzel E.F."/>
            <person name="Riddle C."/>
            <person name="Sallet E."/>
            <person name="Samain S."/>
            <person name="Samson N."/>
            <person name="Sanders I."/>
            <person name="Saurat O."/>
            <person name="Scarpelli C."/>
            <person name="Schiex T."/>
            <person name="Segurens B."/>
            <person name="Severin A.J."/>
            <person name="Sherrier D.J."/>
            <person name="Shi R."/>
            <person name="Sims S."/>
            <person name="Singer S.R."/>
            <person name="Sinharoy S."/>
            <person name="Sterck L."/>
            <person name="Viollet A."/>
            <person name="Wang B.B."/>
            <person name="Wang K."/>
            <person name="Wang M."/>
            <person name="Wang X."/>
            <person name="Warfsmann J."/>
            <person name="Weissenbach J."/>
            <person name="White D.D."/>
            <person name="White J.D."/>
            <person name="Wiley G.B."/>
            <person name="Wincker P."/>
            <person name="Xing Y."/>
            <person name="Yang L."/>
            <person name="Yao Z."/>
            <person name="Ying F."/>
            <person name="Zhai J."/>
            <person name="Zhou L."/>
            <person name="Zuber A."/>
            <person name="Denarie J."/>
            <person name="Dixon R.A."/>
            <person name="May G.D."/>
            <person name="Schwartz D.C."/>
            <person name="Rogers J."/>
            <person name="Quetier F."/>
            <person name="Town C.D."/>
            <person name="Roe B.A."/>
        </authorList>
    </citation>
    <scope>NUCLEOTIDE SEQUENCE [LARGE SCALE GENOMIC DNA]</scope>
    <source>
        <strain evidence="8">A17</strain>
        <strain evidence="9 10">cv. Jemalong A17</strain>
    </source>
</reference>
<organism evidence="8 10">
    <name type="scientific">Medicago truncatula</name>
    <name type="common">Barrel medic</name>
    <name type="synonym">Medicago tribuloides</name>
    <dbReference type="NCBI Taxonomy" id="3880"/>
    <lineage>
        <taxon>Eukaryota</taxon>
        <taxon>Viridiplantae</taxon>
        <taxon>Streptophyta</taxon>
        <taxon>Embryophyta</taxon>
        <taxon>Tracheophyta</taxon>
        <taxon>Spermatophyta</taxon>
        <taxon>Magnoliopsida</taxon>
        <taxon>eudicotyledons</taxon>
        <taxon>Gunneridae</taxon>
        <taxon>Pentapetalae</taxon>
        <taxon>rosids</taxon>
        <taxon>fabids</taxon>
        <taxon>Fabales</taxon>
        <taxon>Fabaceae</taxon>
        <taxon>Papilionoideae</taxon>
        <taxon>50 kb inversion clade</taxon>
        <taxon>NPAAA clade</taxon>
        <taxon>Hologalegina</taxon>
        <taxon>IRL clade</taxon>
        <taxon>Trifolieae</taxon>
        <taxon>Medicago</taxon>
    </lineage>
</organism>
<evidence type="ECO:0000256" key="6">
    <source>
        <dbReference type="SAM" id="MobiDB-lite"/>
    </source>
</evidence>